<dbReference type="GO" id="GO:0005886">
    <property type="term" value="C:plasma membrane"/>
    <property type="evidence" value="ECO:0007669"/>
    <property type="project" value="UniProtKB-SubCell"/>
</dbReference>
<proteinExistence type="inferred from homology"/>
<protein>
    <recommendedName>
        <fullName evidence="9">Protein translocase subunit SecE</fullName>
    </recommendedName>
</protein>
<comment type="subunit">
    <text evidence="9">Component of the Sec protein translocase complex. Heterotrimer consisting of SecY, SecE and SecG subunits. The heterotrimers can form oligomers, although 1 heterotrimer is thought to be able to translocate proteins. Interacts with the ribosome. Interacts with SecDF, and other proteins may be involved. Interacts with SecA.</text>
</comment>
<dbReference type="Proteomes" id="UP000779809">
    <property type="component" value="Unassembled WGS sequence"/>
</dbReference>
<comment type="subcellular location">
    <subcellularLocation>
        <location evidence="9">Cell membrane</location>
        <topology evidence="9">Single-pass membrane protein</topology>
    </subcellularLocation>
    <subcellularLocation>
        <location evidence="1">Membrane</location>
    </subcellularLocation>
</comment>
<dbReference type="InterPro" id="IPR001901">
    <property type="entry name" value="Translocase_SecE/Sec61-g"/>
</dbReference>
<organism evidence="10 11">
    <name type="scientific">Candidatus Korobacter versatilis</name>
    <dbReference type="NCBI Taxonomy" id="658062"/>
    <lineage>
        <taxon>Bacteria</taxon>
        <taxon>Pseudomonadati</taxon>
        <taxon>Acidobacteriota</taxon>
        <taxon>Terriglobia</taxon>
        <taxon>Terriglobales</taxon>
        <taxon>Candidatus Korobacteraceae</taxon>
        <taxon>Candidatus Korobacter</taxon>
    </lineage>
</organism>
<dbReference type="NCBIfam" id="TIGR00964">
    <property type="entry name" value="secE_bact"/>
    <property type="match status" value="1"/>
</dbReference>
<dbReference type="InterPro" id="IPR005807">
    <property type="entry name" value="SecE_bac"/>
</dbReference>
<dbReference type="PANTHER" id="PTHR33910">
    <property type="entry name" value="PROTEIN TRANSLOCASE SUBUNIT SECE"/>
    <property type="match status" value="1"/>
</dbReference>
<evidence type="ECO:0000256" key="6">
    <source>
        <dbReference type="ARBA" id="ARBA00022989"/>
    </source>
</evidence>
<keyword evidence="2 9" id="KW-0813">Transport</keyword>
<evidence type="ECO:0000313" key="10">
    <source>
        <dbReference type="EMBL" id="MBI2679089.1"/>
    </source>
</evidence>
<comment type="similarity">
    <text evidence="9">Belongs to the SecE/SEC61-gamma family.</text>
</comment>
<reference evidence="10" key="1">
    <citation type="submission" date="2020-07" db="EMBL/GenBank/DDBJ databases">
        <title>Huge and variable diversity of episymbiotic CPR bacteria and DPANN archaea in groundwater ecosystems.</title>
        <authorList>
            <person name="He C.Y."/>
            <person name="Keren R."/>
            <person name="Whittaker M."/>
            <person name="Farag I.F."/>
            <person name="Doudna J."/>
            <person name="Cate J.H.D."/>
            <person name="Banfield J.F."/>
        </authorList>
    </citation>
    <scope>NUCLEOTIDE SEQUENCE</scope>
    <source>
        <strain evidence="10">NC_groundwater_580_Pr5_B-0.1um_64_19</strain>
    </source>
</reference>
<dbReference type="Pfam" id="PF00584">
    <property type="entry name" value="SecE"/>
    <property type="match status" value="1"/>
</dbReference>
<keyword evidence="6 9" id="KW-1133">Transmembrane helix</keyword>
<dbReference type="AlphaFoldDB" id="A0A932ABA7"/>
<evidence type="ECO:0000256" key="7">
    <source>
        <dbReference type="ARBA" id="ARBA00023010"/>
    </source>
</evidence>
<evidence type="ECO:0000256" key="1">
    <source>
        <dbReference type="ARBA" id="ARBA00004370"/>
    </source>
</evidence>
<evidence type="ECO:0000256" key="8">
    <source>
        <dbReference type="ARBA" id="ARBA00023136"/>
    </source>
</evidence>
<feature type="transmembrane region" description="Helical" evidence="9">
    <location>
        <begin position="52"/>
        <end position="76"/>
    </location>
</feature>
<comment type="caution">
    <text evidence="10">The sequence shown here is derived from an EMBL/GenBank/DDBJ whole genome shotgun (WGS) entry which is preliminary data.</text>
</comment>
<dbReference type="GO" id="GO:0009306">
    <property type="term" value="P:protein secretion"/>
    <property type="evidence" value="ECO:0007669"/>
    <property type="project" value="UniProtKB-UniRule"/>
</dbReference>
<keyword evidence="4 9" id="KW-0812">Transmembrane</keyword>
<keyword evidence="3 9" id="KW-1003">Cell membrane</keyword>
<evidence type="ECO:0000256" key="4">
    <source>
        <dbReference type="ARBA" id="ARBA00022692"/>
    </source>
</evidence>
<accession>A0A932ABA7</accession>
<dbReference type="GO" id="GO:0043952">
    <property type="term" value="P:protein transport by the Sec complex"/>
    <property type="evidence" value="ECO:0007669"/>
    <property type="project" value="UniProtKB-UniRule"/>
</dbReference>
<evidence type="ECO:0000256" key="5">
    <source>
        <dbReference type="ARBA" id="ARBA00022927"/>
    </source>
</evidence>
<dbReference type="GO" id="GO:0008320">
    <property type="term" value="F:protein transmembrane transporter activity"/>
    <property type="evidence" value="ECO:0007669"/>
    <property type="project" value="UniProtKB-UniRule"/>
</dbReference>
<dbReference type="PANTHER" id="PTHR33910:SF1">
    <property type="entry name" value="PROTEIN TRANSLOCASE SUBUNIT SECE"/>
    <property type="match status" value="1"/>
</dbReference>
<evidence type="ECO:0000313" key="11">
    <source>
        <dbReference type="Proteomes" id="UP000779809"/>
    </source>
</evidence>
<sequence length="85" mass="9594">MAKSAAQLMDENSVGGQIKSWPDRTRSFYTDVRTEMKKVSTPSLKEVQATTAVVLITVALFGVYFWLVDLGLAWGVQRLMDYFTK</sequence>
<keyword evidence="8 9" id="KW-0472">Membrane</keyword>
<comment type="function">
    <text evidence="9">Essential subunit of the Sec protein translocation channel SecYEG. Clamps together the 2 halves of SecY. May contact the channel plug during translocation.</text>
</comment>
<dbReference type="GO" id="GO:0065002">
    <property type="term" value="P:intracellular protein transmembrane transport"/>
    <property type="evidence" value="ECO:0007669"/>
    <property type="project" value="UniProtKB-UniRule"/>
</dbReference>
<keyword evidence="7 9" id="KW-0811">Translocation</keyword>
<name>A0A932ABA7_9BACT</name>
<evidence type="ECO:0000256" key="3">
    <source>
        <dbReference type="ARBA" id="ARBA00022475"/>
    </source>
</evidence>
<gene>
    <name evidence="9 10" type="primary">secE</name>
    <name evidence="10" type="ORF">HYX28_09940</name>
</gene>
<dbReference type="GO" id="GO:0006605">
    <property type="term" value="P:protein targeting"/>
    <property type="evidence" value="ECO:0007669"/>
    <property type="project" value="UniProtKB-UniRule"/>
</dbReference>
<dbReference type="HAMAP" id="MF_00422">
    <property type="entry name" value="SecE"/>
    <property type="match status" value="1"/>
</dbReference>
<keyword evidence="5 9" id="KW-0653">Protein transport</keyword>
<dbReference type="Gene3D" id="1.20.5.1030">
    <property type="entry name" value="Preprotein translocase secy subunit"/>
    <property type="match status" value="1"/>
</dbReference>
<evidence type="ECO:0000256" key="2">
    <source>
        <dbReference type="ARBA" id="ARBA00022448"/>
    </source>
</evidence>
<evidence type="ECO:0000256" key="9">
    <source>
        <dbReference type="HAMAP-Rule" id="MF_00422"/>
    </source>
</evidence>
<dbReference type="EMBL" id="JACPNR010000012">
    <property type="protein sequence ID" value="MBI2679089.1"/>
    <property type="molecule type" value="Genomic_DNA"/>
</dbReference>
<dbReference type="InterPro" id="IPR038379">
    <property type="entry name" value="SecE_sf"/>
</dbReference>